<evidence type="ECO:0000256" key="2">
    <source>
        <dbReference type="ARBA" id="ARBA00004978"/>
    </source>
</evidence>
<evidence type="ECO:0000256" key="3">
    <source>
        <dbReference type="ARBA" id="ARBA00010712"/>
    </source>
</evidence>
<dbReference type="Gene3D" id="3.40.630.30">
    <property type="match status" value="1"/>
</dbReference>
<dbReference type="PROSITE" id="PS51186">
    <property type="entry name" value="GNAT"/>
    <property type="match status" value="1"/>
</dbReference>
<dbReference type="SUPFAM" id="SSF55729">
    <property type="entry name" value="Acyl-CoA N-acyltransferases (Nat)"/>
    <property type="match status" value="1"/>
</dbReference>
<dbReference type="NCBIfam" id="TIGR02406">
    <property type="entry name" value="ectoine_EctA"/>
    <property type="match status" value="1"/>
</dbReference>
<dbReference type="EC" id="2.3.1.178" evidence="4 9"/>
<dbReference type="UniPathway" id="UPA00067">
    <property type="reaction ID" value="UER00122"/>
</dbReference>
<accession>A0A850CEJ9</accession>
<dbReference type="CDD" id="cd04301">
    <property type="entry name" value="NAT_SF"/>
    <property type="match status" value="1"/>
</dbReference>
<dbReference type="AlphaFoldDB" id="A0A850CEJ9"/>
<feature type="domain" description="N-acetyltransferase" evidence="11">
    <location>
        <begin position="36"/>
        <end position="197"/>
    </location>
</feature>
<evidence type="ECO:0000256" key="5">
    <source>
        <dbReference type="ARBA" id="ARBA00017935"/>
    </source>
</evidence>
<dbReference type="InterPro" id="IPR000182">
    <property type="entry name" value="GNAT_dom"/>
</dbReference>
<reference evidence="12 13" key="1">
    <citation type="submission" date="2020-05" db="EMBL/GenBank/DDBJ databases">
        <title>DNA-SIP metagenomic assembled genomes.</title>
        <authorList>
            <person name="Yu J."/>
        </authorList>
    </citation>
    <scope>NUCLEOTIDE SEQUENCE [LARGE SCALE GENOMIC DNA]</scope>
    <source>
        <strain evidence="12">Bin5.27</strain>
    </source>
</reference>
<evidence type="ECO:0000256" key="7">
    <source>
        <dbReference type="ARBA" id="ARBA00023315"/>
    </source>
</evidence>
<evidence type="ECO:0000313" key="12">
    <source>
        <dbReference type="EMBL" id="NUQ90358.1"/>
    </source>
</evidence>
<dbReference type="GO" id="GO:0019491">
    <property type="term" value="P:ectoine biosynthetic process"/>
    <property type="evidence" value="ECO:0007669"/>
    <property type="project" value="UniProtKB-UniPathway"/>
</dbReference>
<dbReference type="InterPro" id="IPR012772">
    <property type="entry name" value="Ectoine_EctA"/>
</dbReference>
<comment type="pathway">
    <text evidence="2 9">Amine and polyamine biosynthesis; ectoine biosynthesis; L-ectoine from L-aspartate 4-semialdehyde: step 2/3.</text>
</comment>
<name>A0A850CEJ9_9ACTN</name>
<comment type="function">
    <text evidence="1 9">Catalyzes the acetylation of L-2,4-diaminobutyrate (DABA) to gamma-N-acetyl-alpha,gamma-diaminobutyric acid (ADABA) with acetyl coenzyme A.</text>
</comment>
<dbReference type="Proteomes" id="UP000574690">
    <property type="component" value="Unassembled WGS sequence"/>
</dbReference>
<evidence type="ECO:0000259" key="11">
    <source>
        <dbReference type="PROSITE" id="PS51186"/>
    </source>
</evidence>
<evidence type="ECO:0000256" key="9">
    <source>
        <dbReference type="RuleBase" id="RU365045"/>
    </source>
</evidence>
<keyword evidence="7 9" id="KW-0012">Acyltransferase</keyword>
<dbReference type="Pfam" id="PF00583">
    <property type="entry name" value="Acetyltransf_1"/>
    <property type="match status" value="1"/>
</dbReference>
<dbReference type="InterPro" id="IPR016181">
    <property type="entry name" value="Acyl_CoA_acyltransferase"/>
</dbReference>
<keyword evidence="6 9" id="KW-0808">Transferase</keyword>
<gene>
    <name evidence="9 12" type="primary">ectA</name>
    <name evidence="12" type="ORF">HOQ43_18085</name>
</gene>
<sequence>MPSGDASVPSPAGADTQVKEPSGPAGPPDPGSPTRFHLGSPSPADGGPMERLARESGGLDVNSTYAYLLWCRDFADTSVVARAGDRLAGFITGYRRPAAPDTLFVWQVAVGPDFRRRGLASRMLGHLAGTVRAETGVRFVEATVTPDNKASMHLFESFAQANDADLTRDVLFSEHELGSGHEPEVLHRIGPLARPIGVIGGPLRPDRALGGPLTPPRGTTGRARD</sequence>
<dbReference type="GO" id="GO:0033816">
    <property type="term" value="F:diaminobutyrate acetyltransferase activity"/>
    <property type="evidence" value="ECO:0007669"/>
    <property type="project" value="UniProtKB-EC"/>
</dbReference>
<evidence type="ECO:0000313" key="13">
    <source>
        <dbReference type="Proteomes" id="UP000574690"/>
    </source>
</evidence>
<evidence type="ECO:0000256" key="8">
    <source>
        <dbReference type="ARBA" id="ARBA00048924"/>
    </source>
</evidence>
<feature type="compositionally biased region" description="Low complexity" evidence="10">
    <location>
        <begin position="208"/>
        <end position="225"/>
    </location>
</feature>
<evidence type="ECO:0000256" key="1">
    <source>
        <dbReference type="ARBA" id="ARBA00003741"/>
    </source>
</evidence>
<feature type="region of interest" description="Disordered" evidence="10">
    <location>
        <begin position="1"/>
        <end position="54"/>
    </location>
</feature>
<proteinExistence type="inferred from homology"/>
<protein>
    <recommendedName>
        <fullName evidence="5 9">L-2,4-diaminobutyric acid acetyltransferase</fullName>
        <shortName evidence="9">DABA acetyltransferase</shortName>
        <ecNumber evidence="4 9">2.3.1.178</ecNumber>
    </recommendedName>
</protein>
<feature type="region of interest" description="Disordered" evidence="10">
    <location>
        <begin position="203"/>
        <end position="225"/>
    </location>
</feature>
<evidence type="ECO:0000256" key="6">
    <source>
        <dbReference type="ARBA" id="ARBA00022679"/>
    </source>
</evidence>
<organism evidence="12 13">
    <name type="scientific">Glycomyces artemisiae</name>
    <dbReference type="NCBI Taxonomy" id="1076443"/>
    <lineage>
        <taxon>Bacteria</taxon>
        <taxon>Bacillati</taxon>
        <taxon>Actinomycetota</taxon>
        <taxon>Actinomycetes</taxon>
        <taxon>Glycomycetales</taxon>
        <taxon>Glycomycetaceae</taxon>
        <taxon>Glycomyces</taxon>
    </lineage>
</organism>
<dbReference type="EMBL" id="JABFXE010000758">
    <property type="protein sequence ID" value="NUQ90358.1"/>
    <property type="molecule type" value="Genomic_DNA"/>
</dbReference>
<evidence type="ECO:0000256" key="4">
    <source>
        <dbReference type="ARBA" id="ARBA00012355"/>
    </source>
</evidence>
<comment type="caution">
    <text evidence="12">The sequence shown here is derived from an EMBL/GenBank/DDBJ whole genome shotgun (WGS) entry which is preliminary data.</text>
</comment>
<evidence type="ECO:0000256" key="10">
    <source>
        <dbReference type="SAM" id="MobiDB-lite"/>
    </source>
</evidence>
<comment type="similarity">
    <text evidence="3 9">Belongs to the acetyltransferase family. EctA subfamily.</text>
</comment>
<comment type="catalytic activity">
    <reaction evidence="8 9">
        <text>L-2,4-diaminobutanoate + acetyl-CoA = (2S)-4-acetamido-2-aminobutanoate + CoA + H(+)</text>
        <dbReference type="Rhea" id="RHEA:16901"/>
        <dbReference type="ChEBI" id="CHEBI:15378"/>
        <dbReference type="ChEBI" id="CHEBI:57287"/>
        <dbReference type="ChEBI" id="CHEBI:57288"/>
        <dbReference type="ChEBI" id="CHEBI:58761"/>
        <dbReference type="ChEBI" id="CHEBI:58929"/>
        <dbReference type="EC" id="2.3.1.178"/>
    </reaction>
</comment>